<gene>
    <name evidence="1" type="ORF">UFOVP495_22</name>
</gene>
<protein>
    <submittedName>
        <fullName evidence="1">Uncharacterized protein</fullName>
    </submittedName>
</protein>
<accession>A0A6J5MN30</accession>
<evidence type="ECO:0000313" key="1">
    <source>
        <dbReference type="EMBL" id="CAB4146506.1"/>
    </source>
</evidence>
<sequence length="999" mass="113069">MEINSPNNINLSLLVPFPSEIPFMNDGILYPEPLSNNAFVIFRVRDKPNKIKTIIEVNFDIYHNRFPDREISFLSIGDNARVINSNNNPNFISSYYYYPYDQLGEVELYDVYIISKANLGLNYINTIDQYIPTTKNTYVDKFPKEPRTWFAQFDPNFSLNTDTANLVTDGQFNESYLDLPPDTFIFNNIVTQIPQGKVRSLSTPINSNTYYELSNFDNFNQTLFGDILTLNIFTTPPTIGTTSTLLEGRPEKYLKIQANNNNITQLWTYRDVAFLFKPFFKFNNENFIISFCAINNNPDIAPIVPITLGYERFYGADAIIEGRTNFPNISPIELTSHWQKFSISLTLLTSETILQNGEDTYVKILFRLPTSVNFSTFDISFTNIFIDYGTKEVQYPLVSQSNIEYTVDNNVRPIFSTSIGNIPFASRAGEIKQFIHSNDTETTILANGRIIYPDDVHSYIAKNPINGKNVTFSIPYSNSYKTGLYNLIGYQYGTGNDHFTCDSLHNLTWEADAIESTFDNIFYWNYSMFQPSANFTAGFGDGSVIEAIELNRGQTIDDALTVKSFFKKDANNKIWYSANQTNYLNEGIANGLDALLFKNYESNVTYSTHTVPGPINPRTIIGRNQIGSSSNTYDITFPVEDYAINNASPTTILNRSFVSSNNYGLIDCEKVGISEFYEYEIPPYYYRARTNKNLVPANIDGLTLINAKIKGVTYFTNDDSTGRDLNAMNLPIVRIKHEAGGFPATNPNFIVKPIEAIPGQNIADNFAFNTTVIPTYSLDPLYNWQVAAGTQTSIKKIVLSLAMQGKAVFGIKLKSNVIEDFYGKWFIAESKATRTLKEIRYSNNIPTVENITIDDKKFCFYLSNGSTPQPVDPLITSGTKFIPIIFNNKVTKIQISQAIEKTINSYRVQIPNYQGVVLKSYGNSIFDIPNLDGNNNLAFCNNFRNEGFGCPKMEQERQFDLSPEALIFGTGSTTFSSFPVSKVINSENYMYVYNHISVN</sequence>
<dbReference type="EMBL" id="LR796465">
    <property type="protein sequence ID" value="CAB4146506.1"/>
    <property type="molecule type" value="Genomic_DNA"/>
</dbReference>
<organism evidence="1">
    <name type="scientific">uncultured Caudovirales phage</name>
    <dbReference type="NCBI Taxonomy" id="2100421"/>
    <lineage>
        <taxon>Viruses</taxon>
        <taxon>Duplodnaviria</taxon>
        <taxon>Heunggongvirae</taxon>
        <taxon>Uroviricota</taxon>
        <taxon>Caudoviricetes</taxon>
        <taxon>Peduoviridae</taxon>
        <taxon>Maltschvirus</taxon>
        <taxon>Maltschvirus maltsch</taxon>
    </lineage>
</organism>
<reference evidence="1" key="1">
    <citation type="submission" date="2020-04" db="EMBL/GenBank/DDBJ databases">
        <authorList>
            <person name="Chiriac C."/>
            <person name="Salcher M."/>
            <person name="Ghai R."/>
            <person name="Kavagutti S V."/>
        </authorList>
    </citation>
    <scope>NUCLEOTIDE SEQUENCE</scope>
</reference>
<name>A0A6J5MN30_9CAUD</name>
<proteinExistence type="predicted"/>